<evidence type="ECO:0000313" key="3">
    <source>
        <dbReference type="RefSeq" id="XP_028043801.1"/>
    </source>
</evidence>
<name>A0A6J2KNA2_BOMMA</name>
<sequence>MNPLESSLAEMSELFNARMAKFEAQLNSKSPEPSTTSSSLALEFSSFRAFITEALNNLQQQVEMLARMQDNTETRSRRKMLIIHGVAETKGEQIEQVLSNFIGSHLALAEFSSADIRRCHRMNRLSTSEGSRPILIKFQTYEMRSQVWFSKTKLKGTGFTISEFLTKARHDIFMAARSRFGMKKVWTKDGCVYILGADGIKHRVVTHRDLNHLQKNTSEAVPEVDAHKRAVTKPAVVKAKRAAARK</sequence>
<accession>A0A6J2KNA2</accession>
<keyword evidence="2" id="KW-1185">Reference proteome</keyword>
<feature type="coiled-coil region" evidence="1">
    <location>
        <begin position="48"/>
        <end position="75"/>
    </location>
</feature>
<dbReference type="Proteomes" id="UP000504629">
    <property type="component" value="Unplaced"/>
</dbReference>
<dbReference type="Gene3D" id="3.30.70.1820">
    <property type="entry name" value="L1 transposable element, RRM domain"/>
    <property type="match status" value="1"/>
</dbReference>
<evidence type="ECO:0000256" key="1">
    <source>
        <dbReference type="SAM" id="Coils"/>
    </source>
</evidence>
<proteinExistence type="predicted"/>
<dbReference type="RefSeq" id="XP_028043801.1">
    <property type="nucleotide sequence ID" value="XM_028188000.1"/>
</dbReference>
<protein>
    <submittedName>
        <fullName evidence="3">Uncharacterized protein LOC114253211</fullName>
    </submittedName>
</protein>
<gene>
    <name evidence="3" type="primary">LOC114253211</name>
</gene>
<dbReference type="OrthoDB" id="8121249at2759"/>
<organism evidence="2 3">
    <name type="scientific">Bombyx mandarina</name>
    <name type="common">Wild silk moth</name>
    <name type="synonym">Wild silkworm</name>
    <dbReference type="NCBI Taxonomy" id="7092"/>
    <lineage>
        <taxon>Eukaryota</taxon>
        <taxon>Metazoa</taxon>
        <taxon>Ecdysozoa</taxon>
        <taxon>Arthropoda</taxon>
        <taxon>Hexapoda</taxon>
        <taxon>Insecta</taxon>
        <taxon>Pterygota</taxon>
        <taxon>Neoptera</taxon>
        <taxon>Endopterygota</taxon>
        <taxon>Lepidoptera</taxon>
        <taxon>Glossata</taxon>
        <taxon>Ditrysia</taxon>
        <taxon>Bombycoidea</taxon>
        <taxon>Bombycidae</taxon>
        <taxon>Bombycinae</taxon>
        <taxon>Bombyx</taxon>
    </lineage>
</organism>
<dbReference type="KEGG" id="bman:114253211"/>
<keyword evidence="1" id="KW-0175">Coiled coil</keyword>
<evidence type="ECO:0000313" key="2">
    <source>
        <dbReference type="Proteomes" id="UP000504629"/>
    </source>
</evidence>
<dbReference type="GeneID" id="114253211"/>
<dbReference type="AlphaFoldDB" id="A0A6J2KNA2"/>
<reference evidence="3" key="1">
    <citation type="submission" date="2025-08" db="UniProtKB">
        <authorList>
            <consortium name="RefSeq"/>
        </authorList>
    </citation>
    <scope>IDENTIFICATION</scope>
    <source>
        <tissue evidence="3">Silk gland</tissue>
    </source>
</reference>